<organism evidence="2 3">
    <name type="scientific">Liparis tanakae</name>
    <name type="common">Tanaka's snailfish</name>
    <dbReference type="NCBI Taxonomy" id="230148"/>
    <lineage>
        <taxon>Eukaryota</taxon>
        <taxon>Metazoa</taxon>
        <taxon>Chordata</taxon>
        <taxon>Craniata</taxon>
        <taxon>Vertebrata</taxon>
        <taxon>Euteleostomi</taxon>
        <taxon>Actinopterygii</taxon>
        <taxon>Neopterygii</taxon>
        <taxon>Teleostei</taxon>
        <taxon>Neoteleostei</taxon>
        <taxon>Acanthomorphata</taxon>
        <taxon>Eupercaria</taxon>
        <taxon>Perciformes</taxon>
        <taxon>Cottioidei</taxon>
        <taxon>Cottales</taxon>
        <taxon>Liparidae</taxon>
        <taxon>Liparis</taxon>
    </lineage>
</organism>
<feature type="compositionally biased region" description="Low complexity" evidence="1">
    <location>
        <begin position="453"/>
        <end position="468"/>
    </location>
</feature>
<gene>
    <name evidence="2" type="ORF">EYF80_041349</name>
</gene>
<accession>A0A4Z2G6B3</accession>
<feature type="compositionally biased region" description="Basic residues" evidence="1">
    <location>
        <begin position="182"/>
        <end position="195"/>
    </location>
</feature>
<dbReference type="AlphaFoldDB" id="A0A4Z2G6B3"/>
<comment type="caution">
    <text evidence="2">The sequence shown here is derived from an EMBL/GenBank/DDBJ whole genome shotgun (WGS) entry which is preliminary data.</text>
</comment>
<reference evidence="2 3" key="1">
    <citation type="submission" date="2019-03" db="EMBL/GenBank/DDBJ databases">
        <title>First draft genome of Liparis tanakae, snailfish: a comprehensive survey of snailfish specific genes.</title>
        <authorList>
            <person name="Kim W."/>
            <person name="Song I."/>
            <person name="Jeong J.-H."/>
            <person name="Kim D."/>
            <person name="Kim S."/>
            <person name="Ryu S."/>
            <person name="Song J.Y."/>
            <person name="Lee S.K."/>
        </authorList>
    </citation>
    <scope>NUCLEOTIDE SEQUENCE [LARGE SCALE GENOMIC DNA]</scope>
    <source>
        <tissue evidence="2">Muscle</tissue>
    </source>
</reference>
<evidence type="ECO:0000313" key="3">
    <source>
        <dbReference type="Proteomes" id="UP000314294"/>
    </source>
</evidence>
<feature type="region of interest" description="Disordered" evidence="1">
    <location>
        <begin position="443"/>
        <end position="499"/>
    </location>
</feature>
<proteinExistence type="predicted"/>
<feature type="region of interest" description="Disordered" evidence="1">
    <location>
        <begin position="178"/>
        <end position="205"/>
    </location>
</feature>
<evidence type="ECO:0000313" key="2">
    <source>
        <dbReference type="EMBL" id="TNN48423.1"/>
    </source>
</evidence>
<sequence>MGGGRGAEGEEEERWRSGLLTLSCFSLWPSCAFSRSTSCFMALLGERSLASVWAASAARSSPAASSARAARRSSSSAWAARAASRAAWRSSSLQRPTGVTSASIAVATLWRSSSAVASLSLWEAASSDSSCSASVCCSSANRCSCWAAAADGGRMAGFLISSWTKKGEHLNAAGLRDTQTQRHTHRDTHTKRRERVRSGPWARTPGPERTMAVCLKRSREESVCRSSLWCSALSSSWCLWISSSWSCSAILARSASLSTPPASSSLSCCSTCCASTTTWGAPGVLQHAGGVLRPLPLVQLLHLQSGEAPGGGRHLLIGQRLACLEEGGAMRPAARLQQQQRPVAPRELRVLPVGGLQRGKGHAAVQGLLQRRHPIGRYVLQRENPLTKHLTSAPVLWVTAASTRLLSSLSVAFSERRRRSLSSRAAWRRLSLASFTFSSVTERRASPRRRRASSGSSCSAASSSWATRQRSASTTGERCIPPPPPQKLKLSRVSVSILN</sequence>
<protein>
    <submittedName>
        <fullName evidence="2">Uncharacterized protein</fullName>
    </submittedName>
</protein>
<keyword evidence="3" id="KW-1185">Reference proteome</keyword>
<name>A0A4Z2G6B3_9TELE</name>
<dbReference type="EMBL" id="SRLO01000697">
    <property type="protein sequence ID" value="TNN48423.1"/>
    <property type="molecule type" value="Genomic_DNA"/>
</dbReference>
<evidence type="ECO:0000256" key="1">
    <source>
        <dbReference type="SAM" id="MobiDB-lite"/>
    </source>
</evidence>
<dbReference type="Proteomes" id="UP000314294">
    <property type="component" value="Unassembled WGS sequence"/>
</dbReference>